<proteinExistence type="predicted"/>
<dbReference type="EMBL" id="SOFE01000031">
    <property type="protein sequence ID" value="TFB81470.1"/>
    <property type="molecule type" value="Genomic_DNA"/>
</dbReference>
<sequence length="158" mass="17845">MADYRKILGLLLEGRSYRDVVEIVGCSHHDVARVRQEVEARGLTATVTVSDAELAEWFPDGRRKVSDEYGQPDLARVLASMKANRHFTLLLAWRRYVDTKDSGKKYGYSQFCALFTGYLRTHDLVAVLRHEPGRAMLVDWAGDTMDVVDTITGVSPRV</sequence>
<evidence type="ECO:0000313" key="4">
    <source>
        <dbReference type="Proteomes" id="UP000297963"/>
    </source>
</evidence>
<dbReference type="AlphaFoldDB" id="A0A1I3EQE7"/>
<evidence type="ECO:0000313" key="2">
    <source>
        <dbReference type="EMBL" id="TFB81470.1"/>
    </source>
</evidence>
<name>A0A1I3EQE7_9MICO</name>
<protein>
    <recommendedName>
        <fullName evidence="5">Transposase</fullName>
    </recommendedName>
</protein>
<dbReference type="RefSeq" id="WP_092453251.1">
    <property type="nucleotide sequence ID" value="NZ_BKAC01000040.1"/>
</dbReference>
<reference evidence="2 4" key="2">
    <citation type="submission" date="2019-03" db="EMBL/GenBank/DDBJ databases">
        <title>Genomics of glacier-inhabiting Cryobacterium strains.</title>
        <authorList>
            <person name="Liu Q."/>
            <person name="Xin Y.-H."/>
        </authorList>
    </citation>
    <scope>NUCLEOTIDE SEQUENCE [LARGE SCALE GENOMIC DNA]</scope>
    <source>
        <strain evidence="2 4">Hh34</strain>
    </source>
</reference>
<gene>
    <name evidence="2" type="ORF">E3O11_16635</name>
    <name evidence="1" type="ORF">SAMN05216274_1335</name>
</gene>
<comment type="caution">
    <text evidence="2">The sequence shown here is derived from an EMBL/GenBank/DDBJ whole genome shotgun (WGS) entry which is preliminary data.</text>
</comment>
<dbReference type="STRING" id="995038.SAMN05216274_1335"/>
<evidence type="ECO:0000313" key="1">
    <source>
        <dbReference type="EMBL" id="SFI01169.1"/>
    </source>
</evidence>
<dbReference type="Proteomes" id="UP000199681">
    <property type="component" value="Unassembled WGS sequence"/>
</dbReference>
<organism evidence="2 4">
    <name type="scientific">Cryobacterium levicorallinum</name>
    <dbReference type="NCBI Taxonomy" id="995038"/>
    <lineage>
        <taxon>Bacteria</taxon>
        <taxon>Bacillati</taxon>
        <taxon>Actinomycetota</taxon>
        <taxon>Actinomycetes</taxon>
        <taxon>Micrococcales</taxon>
        <taxon>Microbacteriaceae</taxon>
        <taxon>Cryobacterium</taxon>
    </lineage>
</organism>
<dbReference type="Proteomes" id="UP000297963">
    <property type="component" value="Unassembled WGS sequence"/>
</dbReference>
<keyword evidence="3" id="KW-1185">Reference proteome</keyword>
<dbReference type="EMBL" id="FOPW01000033">
    <property type="protein sequence ID" value="SFI01169.1"/>
    <property type="molecule type" value="Genomic_DNA"/>
</dbReference>
<accession>A0A1I3EQE7</accession>
<reference evidence="1 3" key="1">
    <citation type="submission" date="2016-10" db="EMBL/GenBank/DDBJ databases">
        <authorList>
            <person name="Varghese N."/>
            <person name="Submissions S."/>
        </authorList>
    </citation>
    <scope>NUCLEOTIDE SEQUENCE [LARGE SCALE GENOMIC DNA]</scope>
    <source>
        <strain evidence="1 3">GMCC 1.11211</strain>
    </source>
</reference>
<evidence type="ECO:0008006" key="5">
    <source>
        <dbReference type="Google" id="ProtNLM"/>
    </source>
</evidence>
<evidence type="ECO:0000313" key="3">
    <source>
        <dbReference type="Proteomes" id="UP000199681"/>
    </source>
</evidence>